<proteinExistence type="predicted"/>
<dbReference type="EnsemblPlants" id="ORUFI04G08050.1">
    <property type="protein sequence ID" value="ORUFI04G08050.1"/>
    <property type="gene ID" value="ORUFI04G08050"/>
</dbReference>
<dbReference type="Gramene" id="ORUFI04G08050.1">
    <property type="protein sequence ID" value="ORUFI04G08050.1"/>
    <property type="gene ID" value="ORUFI04G08050"/>
</dbReference>
<accession>A0A0E0P736</accession>
<keyword evidence="2" id="KW-1185">Reference proteome</keyword>
<dbReference type="Proteomes" id="UP000008022">
    <property type="component" value="Unassembled WGS sequence"/>
</dbReference>
<reference evidence="2" key="1">
    <citation type="submission" date="2013-06" db="EMBL/GenBank/DDBJ databases">
        <authorList>
            <person name="Zhao Q."/>
        </authorList>
    </citation>
    <scope>NUCLEOTIDE SEQUENCE</scope>
    <source>
        <strain evidence="2">cv. W1943</strain>
    </source>
</reference>
<dbReference type="AlphaFoldDB" id="A0A0E0P736"/>
<evidence type="ECO:0000313" key="1">
    <source>
        <dbReference type="EnsemblPlants" id="ORUFI04G08050.1"/>
    </source>
</evidence>
<organism evidence="1 2">
    <name type="scientific">Oryza rufipogon</name>
    <name type="common">Brownbeard rice</name>
    <name type="synonym">Asian wild rice</name>
    <dbReference type="NCBI Taxonomy" id="4529"/>
    <lineage>
        <taxon>Eukaryota</taxon>
        <taxon>Viridiplantae</taxon>
        <taxon>Streptophyta</taxon>
        <taxon>Embryophyta</taxon>
        <taxon>Tracheophyta</taxon>
        <taxon>Spermatophyta</taxon>
        <taxon>Magnoliopsida</taxon>
        <taxon>Liliopsida</taxon>
        <taxon>Poales</taxon>
        <taxon>Poaceae</taxon>
        <taxon>BOP clade</taxon>
        <taxon>Oryzoideae</taxon>
        <taxon>Oryzeae</taxon>
        <taxon>Oryzinae</taxon>
        <taxon>Oryza</taxon>
    </lineage>
</organism>
<evidence type="ECO:0000313" key="2">
    <source>
        <dbReference type="Proteomes" id="UP000008022"/>
    </source>
</evidence>
<dbReference type="HOGENOM" id="CLU_2546592_0_0_1"/>
<protein>
    <submittedName>
        <fullName evidence="1">Uncharacterized protein</fullName>
    </submittedName>
</protein>
<sequence length="83" mass="9366">MEFYLRCEVLLAAIGRSCLAIGGEGERVNFARVVSTTTVYCFLHLTRTIAHLNLVLEKLQISNCEVGDFLSQKLPISVRHIRM</sequence>
<reference evidence="1" key="2">
    <citation type="submission" date="2015-06" db="UniProtKB">
        <authorList>
            <consortium name="EnsemblPlants"/>
        </authorList>
    </citation>
    <scope>IDENTIFICATION</scope>
</reference>
<name>A0A0E0P736_ORYRU</name>